<evidence type="ECO:0000259" key="6">
    <source>
        <dbReference type="Pfam" id="PF13854"/>
    </source>
</evidence>
<reference evidence="7" key="2">
    <citation type="submission" date="2022-10" db="EMBL/GenBank/DDBJ databases">
        <authorList>
            <consortium name="ENA_rothamsted_submissions"/>
            <consortium name="culmorum"/>
            <person name="King R."/>
        </authorList>
    </citation>
    <scope>NUCLEOTIDE SEQUENCE</scope>
</reference>
<dbReference type="GO" id="GO:0006338">
    <property type="term" value="P:chromatin remodeling"/>
    <property type="evidence" value="ECO:0007669"/>
    <property type="project" value="TreeGrafter"/>
</dbReference>
<dbReference type="Gene3D" id="6.10.250.2590">
    <property type="match status" value="1"/>
</dbReference>
<feature type="region of interest" description="Disordered" evidence="5">
    <location>
        <begin position="433"/>
        <end position="456"/>
    </location>
</feature>
<name>A0A9P0IUL7_9DIPT</name>
<dbReference type="InterPro" id="IPR036116">
    <property type="entry name" value="FN3_sf"/>
</dbReference>
<protein>
    <recommendedName>
        <fullName evidence="6">Host cell factor Kelch-repeats domain-containing protein</fullName>
    </recommendedName>
</protein>
<dbReference type="SUPFAM" id="SSF49265">
    <property type="entry name" value="Fibronectin type III"/>
    <property type="match status" value="1"/>
</dbReference>
<dbReference type="GO" id="GO:0003713">
    <property type="term" value="F:transcription coactivator activity"/>
    <property type="evidence" value="ECO:0007669"/>
    <property type="project" value="TreeGrafter"/>
</dbReference>
<evidence type="ECO:0000256" key="1">
    <source>
        <dbReference type="ARBA" id="ARBA00004123"/>
    </source>
</evidence>
<comment type="subcellular location">
    <subcellularLocation>
        <location evidence="1">Nucleus</location>
    </subcellularLocation>
</comment>
<keyword evidence="8" id="KW-1185">Reference proteome</keyword>
<dbReference type="CDD" id="cd00063">
    <property type="entry name" value="FN3"/>
    <property type="match status" value="1"/>
</dbReference>
<proteinExistence type="predicted"/>
<keyword evidence="4" id="KW-0539">Nucleus</keyword>
<dbReference type="InterPro" id="IPR003961">
    <property type="entry name" value="FN3_dom"/>
</dbReference>
<dbReference type="Gene3D" id="2.60.40.10">
    <property type="entry name" value="Immunoglobulins"/>
    <property type="match status" value="2"/>
</dbReference>
<keyword evidence="3" id="KW-0677">Repeat</keyword>
<evidence type="ECO:0000313" key="7">
    <source>
        <dbReference type="EMBL" id="CAH1717046.1"/>
    </source>
</evidence>
<dbReference type="PANTHER" id="PTHR46003">
    <property type="entry name" value="HOST CELL FACTOR"/>
    <property type="match status" value="1"/>
</dbReference>
<evidence type="ECO:0000256" key="3">
    <source>
        <dbReference type="ARBA" id="ARBA00022737"/>
    </source>
</evidence>
<dbReference type="Proteomes" id="UP001153620">
    <property type="component" value="Chromosome 2"/>
</dbReference>
<dbReference type="PANTHER" id="PTHR46003:SF1">
    <property type="entry name" value="HOST CELL FACTOR"/>
    <property type="match status" value="1"/>
</dbReference>
<dbReference type="Gene3D" id="2.120.10.80">
    <property type="entry name" value="Kelch-type beta propeller"/>
    <property type="match status" value="2"/>
</dbReference>
<evidence type="ECO:0000256" key="4">
    <source>
        <dbReference type="ARBA" id="ARBA00023242"/>
    </source>
</evidence>
<organism evidence="7 8">
    <name type="scientific">Chironomus riparius</name>
    <dbReference type="NCBI Taxonomy" id="315576"/>
    <lineage>
        <taxon>Eukaryota</taxon>
        <taxon>Metazoa</taxon>
        <taxon>Ecdysozoa</taxon>
        <taxon>Arthropoda</taxon>
        <taxon>Hexapoda</taxon>
        <taxon>Insecta</taxon>
        <taxon>Pterygota</taxon>
        <taxon>Neoptera</taxon>
        <taxon>Endopterygota</taxon>
        <taxon>Diptera</taxon>
        <taxon>Nematocera</taxon>
        <taxon>Chironomoidea</taxon>
        <taxon>Chironomidae</taxon>
        <taxon>Chironominae</taxon>
        <taxon>Chironomus</taxon>
    </lineage>
</organism>
<dbReference type="Pfam" id="PF13854">
    <property type="entry name" value="Kelch_HCF"/>
    <property type="match status" value="1"/>
</dbReference>
<feature type="domain" description="Host cell factor Kelch-repeats" evidence="6">
    <location>
        <begin position="2"/>
        <end position="339"/>
    </location>
</feature>
<evidence type="ECO:0000256" key="2">
    <source>
        <dbReference type="ARBA" id="ARBA00022441"/>
    </source>
</evidence>
<dbReference type="GO" id="GO:0035097">
    <property type="term" value="C:histone methyltransferase complex"/>
    <property type="evidence" value="ECO:0007669"/>
    <property type="project" value="TreeGrafter"/>
</dbReference>
<keyword evidence="2" id="KW-0880">Kelch repeat</keyword>
<sequence length="676" mass="77291">MKWKEILANGCDVTYRHGHRAVVANDCIYIYGGGNWKICKQLNGYNVKENLNFLPKYSGKICPGVACFGMVISDETIIIFGGMGEFGLYSNSLYTLNIKSWSWKKHNFPNKYLPEPRIGHSFTISDDNKIYLFGGLINGDPKPNDKFTPKYMNDLYILHMTENDKFIWEKLPTAVEGPCGRESHSAVFHYDKKENVKFLIVFGGMNTNRLGDLWFLDLNQFVWMQILVSGIPPAPRSLHSASLIGTKMYIFGGWVDRKPLKSAFDPPSVRFETTNSLSYLDLDDLKWVHCDYNDENRPKNRAGHSAVTVGNRIYMWGGRSCFASAEDDSACTKDFWYLETEIPPKILNVSLLKATRTTLEIEWDYDIDNAECYIVEIHKIHLVPIDISKIRIKTNLPKIEKEKSVDQYKGTSIKRKLEELEITVSKKFNADKTNDNSKSEDIMSDGKTEENKNKEIDDKNIDVDENKNIIEAKNDVQVKHESPIKSIQGIDKAWLTVGVYKSNSCIVDGFYTFKINTTNLTYQNCPEPKDLIPELKAHLTENTMYAFRIAAINLMGIGEWSKMFYFKTADVEMPSMPNNCKFIPSPQGLRLAWNPNPLQEKITAYSVFIAINKNEEKNEFSFLRLYEGIQPTCNVLQNYINSAYQEYSGLDTFVIFRITACNSIGTSSPLLTTYQL</sequence>
<dbReference type="AlphaFoldDB" id="A0A9P0IUL7"/>
<evidence type="ECO:0000256" key="5">
    <source>
        <dbReference type="SAM" id="MobiDB-lite"/>
    </source>
</evidence>
<gene>
    <name evidence="7" type="ORF">CHIRRI_LOCUS4566</name>
</gene>
<accession>A0A9P0IUL7</accession>
<dbReference type="EMBL" id="OU895878">
    <property type="protein sequence ID" value="CAH1717046.1"/>
    <property type="molecule type" value="Genomic_DNA"/>
</dbReference>
<dbReference type="InterPro" id="IPR015915">
    <property type="entry name" value="Kelch-typ_b-propeller"/>
</dbReference>
<dbReference type="InterPro" id="IPR059124">
    <property type="entry name" value="Kelch_HCF"/>
</dbReference>
<dbReference type="SUPFAM" id="SSF117281">
    <property type="entry name" value="Kelch motif"/>
    <property type="match status" value="1"/>
</dbReference>
<dbReference type="InterPro" id="IPR043536">
    <property type="entry name" value="HCF1/2"/>
</dbReference>
<dbReference type="InterPro" id="IPR013783">
    <property type="entry name" value="Ig-like_fold"/>
</dbReference>
<reference evidence="7" key="1">
    <citation type="submission" date="2022-01" db="EMBL/GenBank/DDBJ databases">
        <authorList>
            <person name="King R."/>
        </authorList>
    </citation>
    <scope>NUCLEOTIDE SEQUENCE</scope>
</reference>
<evidence type="ECO:0000313" key="8">
    <source>
        <dbReference type="Proteomes" id="UP001153620"/>
    </source>
</evidence>